<evidence type="ECO:0000256" key="4">
    <source>
        <dbReference type="ARBA" id="ARBA00022553"/>
    </source>
</evidence>
<keyword evidence="8" id="KW-0067">ATP-binding</keyword>
<feature type="domain" description="PAS" evidence="15">
    <location>
        <begin position="303"/>
        <end position="375"/>
    </location>
</feature>
<evidence type="ECO:0000256" key="6">
    <source>
        <dbReference type="ARBA" id="ARBA00022741"/>
    </source>
</evidence>
<dbReference type="SMART" id="SM00448">
    <property type="entry name" value="REC"/>
    <property type="match status" value="1"/>
</dbReference>
<evidence type="ECO:0000256" key="1">
    <source>
        <dbReference type="ARBA" id="ARBA00000085"/>
    </source>
</evidence>
<evidence type="ECO:0000256" key="8">
    <source>
        <dbReference type="ARBA" id="ARBA00022840"/>
    </source>
</evidence>
<gene>
    <name evidence="18" type="primary">bvgS</name>
    <name evidence="18" type="ORF">L21SP3_01077</name>
</gene>
<feature type="domain" description="PAS" evidence="15">
    <location>
        <begin position="817"/>
        <end position="856"/>
    </location>
</feature>
<dbReference type="CDD" id="cd00082">
    <property type="entry name" value="HisKA"/>
    <property type="match status" value="1"/>
</dbReference>
<proteinExistence type="predicted"/>
<dbReference type="Pfam" id="PF00512">
    <property type="entry name" value="HisKA"/>
    <property type="match status" value="1"/>
</dbReference>
<dbReference type="SUPFAM" id="SSF55874">
    <property type="entry name" value="ATPase domain of HSP90 chaperone/DNA topoisomerase II/histidine kinase"/>
    <property type="match status" value="1"/>
</dbReference>
<evidence type="ECO:0000256" key="12">
    <source>
        <dbReference type="PROSITE-ProRule" id="PRU00169"/>
    </source>
</evidence>
<dbReference type="InterPro" id="IPR001789">
    <property type="entry name" value="Sig_transdc_resp-reg_receiver"/>
</dbReference>
<keyword evidence="4 12" id="KW-0597">Phosphoprotein</keyword>
<keyword evidence="6" id="KW-0547">Nucleotide-binding</keyword>
<dbReference type="PROSITE" id="PS50110">
    <property type="entry name" value="RESPONSE_REGULATORY"/>
    <property type="match status" value="1"/>
</dbReference>
<reference evidence="19" key="1">
    <citation type="submission" date="2017-02" db="EMBL/GenBank/DDBJ databases">
        <title>Comparative genomics and description of representatives of a novel lineage of planctomycetes thriving in anoxic sediments.</title>
        <authorList>
            <person name="Spring S."/>
            <person name="Bunk B."/>
            <person name="Sproer C."/>
            <person name="Klenk H.-P."/>
        </authorList>
    </citation>
    <scope>NUCLEOTIDE SEQUENCE [LARGE SCALE GENOMIC DNA]</scope>
    <source>
        <strain evidence="19">L21-RPul-D3</strain>
    </source>
</reference>
<protein>
    <recommendedName>
        <fullName evidence="3">histidine kinase</fullName>
        <ecNumber evidence="3">2.7.13.3</ecNumber>
    </recommendedName>
</protein>
<dbReference type="SMART" id="SM00091">
    <property type="entry name" value="PAS"/>
    <property type="match status" value="5"/>
</dbReference>
<dbReference type="SUPFAM" id="SSF55785">
    <property type="entry name" value="PYP-like sensor domain (PAS domain)"/>
    <property type="match status" value="5"/>
</dbReference>
<dbReference type="InterPro" id="IPR003660">
    <property type="entry name" value="HAMP_dom"/>
</dbReference>
<dbReference type="PANTHER" id="PTHR43047">
    <property type="entry name" value="TWO-COMPONENT HISTIDINE PROTEIN KINASE"/>
    <property type="match status" value="1"/>
</dbReference>
<dbReference type="SMART" id="SM00086">
    <property type="entry name" value="PAC"/>
    <property type="match status" value="5"/>
</dbReference>
<dbReference type="InterPro" id="IPR011006">
    <property type="entry name" value="CheY-like_superfamily"/>
</dbReference>
<name>A0A1Q2HPV8_9BACT</name>
<evidence type="ECO:0000256" key="3">
    <source>
        <dbReference type="ARBA" id="ARBA00012438"/>
    </source>
</evidence>
<dbReference type="Pfam" id="PF02518">
    <property type="entry name" value="HATPase_c"/>
    <property type="match status" value="1"/>
</dbReference>
<dbReference type="InterPro" id="IPR000700">
    <property type="entry name" value="PAS-assoc_C"/>
</dbReference>
<dbReference type="SUPFAM" id="SSF47384">
    <property type="entry name" value="Homodimeric domain of signal transducing histidine kinase"/>
    <property type="match status" value="1"/>
</dbReference>
<dbReference type="PROSITE" id="PS50113">
    <property type="entry name" value="PAC"/>
    <property type="match status" value="1"/>
</dbReference>
<dbReference type="PANTHER" id="PTHR43047:SF72">
    <property type="entry name" value="OSMOSENSING HISTIDINE PROTEIN KINASE SLN1"/>
    <property type="match status" value="1"/>
</dbReference>
<dbReference type="FunFam" id="3.30.565.10:FF:000010">
    <property type="entry name" value="Sensor histidine kinase RcsC"/>
    <property type="match status" value="1"/>
</dbReference>
<dbReference type="CDD" id="cd16922">
    <property type="entry name" value="HATPase_EvgS-ArcB-TorS-like"/>
    <property type="match status" value="1"/>
</dbReference>
<keyword evidence="11" id="KW-0131">Cell cycle</keyword>
<dbReference type="EC" id="2.7.13.3" evidence="3"/>
<dbReference type="SUPFAM" id="SSF52172">
    <property type="entry name" value="CheY-like"/>
    <property type="match status" value="1"/>
</dbReference>
<dbReference type="NCBIfam" id="TIGR00229">
    <property type="entry name" value="sensory_box"/>
    <property type="match status" value="4"/>
</dbReference>
<evidence type="ECO:0000259" key="17">
    <source>
        <dbReference type="PROSITE" id="PS50885"/>
    </source>
</evidence>
<sequence length="1531" mass="173419">MRLSKINLKTKSLRKTHIIYLAGMFLLFITPLFCQQYSLRLSKKIEQQAEREEALLSLAYQMQLKMRIASQYFETYCISGEESYAVEFAKIVNQMGGTKAMPFQEGFDENRRLYSNVSPQRFGLNSSQGSSLNSIIDQINNLVDFEIEFSKKIREKYTGRDPNEVDPKLASRYSILSGRDDVMAPDVYENYFQKRLRIRDNLDGVISELGDSSSKLREKNIEHLSVMSVVSQAATGLSIIGLIGLSFFMNKKIIRRILKGSESLEKNIRENNLSARLNFGESEDEIGRLSKSFNTLTARLSNNYEFLRTILSSVNEAIIVCSPDKEILRMNESAVRMTGISEQPEGSKADNIVKLTHNGQKVSLEEIIDSVIARAETRSLKKDLNMKSAQGAEYIVELVAKPLQNESGGTSNVIISIFDFTFQHQQFQKLVEAQKKFELLLKGSMLGMWEYDYNENAFYTQPGFFRMLGLEPLGEGPHSPKILKDICHPDDYENLMDSILNFSENPKSGIKARFLSGTGKWRKIYIYCEFLDYHNTGSKDLLAGFNQDITEQVEAERKIAESHTLHDVAEIASLGYYSYNFEKKTYEISGGIRKIMGMPEGQTEISLDELADAIEGSEEDVPLVAKNFEKYGPGIEPKKFLMTLDYKGVRKTLRVQPQIERDQKGEPKGLWGVVQDVTDFEKARKEAVEKSALFRDITENSMFGVFITRNNEFVYSNERFAELIGEHPDSLKGKHYSDLFAEKTCSQLQAINTSKDGTENNPLNFGIKISTKEGRSFIANIYQRSIEYNSRECVLVMLWDDTEKAQTEQQLRLNQFAMDSSNDEIYVCDETGNIIYCNEAVAHNTGYDKESLRGENISRIFNTNEKYQNRLLAQGSSRIDKFVQTRKDGSKYTSEVNITSFISPEDKQLYCIVSRDITERIEMQKSLQLMSKAINSSSNEIYIADKDSRIIYYNETVLKNTGYTQEDMESVRAWTMAQSSTMKNIEDYRELYSSLQPGQNLTKRSKQKRKDGSLISVEVDIIAFNSQDGEKLLAAIVTDVSEREAYEERLLQAKQAAESANKAKSTFIANMSHEIRTPLNAVIGFSQILALEIEKDSHKSYVESINTAGQALLSLVNDILDISKIEADKISMTSKETDVLKMLEEISMIFKYKVMQKNLSFSLDAGSIPTLMLDNKRLNQVLINLAGNAVKFTDEGSIEMGADFQYNYGDNSRGTLTIWVKDSGIGISEENQRIIFEEFEQVELSDSRSYEGTGLGLSISQKLIKQMGGEIFLESALGAGSCFTIVLPDQKAVDKPDVINDNNQKDVFLRAKGIRAMVVDDIQDNRYMLEEYLQKIGFDTLSVEGAEAGLSELYSFKPDIIISDLRMPVIDGSSFAQKIRQDETFGDIPIIALTAAMESSISYDLTSFDETLLKPVNFSELCDVLSRYFDFESSKIKAYEDEYKKVSPEYSTVIWESTIEPLKKMINSGLVINEVSLAADKIISFGEEKDEEGLTEIGRKLKMAVETFDVVQIEKLINKLEQICSAEEEEV</sequence>
<feature type="modified residue" description="4-aspartylphosphate" evidence="12">
    <location>
        <position position="1364"/>
    </location>
</feature>
<dbReference type="SMART" id="SM00387">
    <property type="entry name" value="HATPase_c"/>
    <property type="match status" value="1"/>
</dbReference>
<dbReference type="Gene3D" id="3.40.50.2300">
    <property type="match status" value="1"/>
</dbReference>
<dbReference type="Gene3D" id="3.30.450.20">
    <property type="entry name" value="PAS domain"/>
    <property type="match status" value="6"/>
</dbReference>
<dbReference type="PRINTS" id="PR00344">
    <property type="entry name" value="BCTRLSENSOR"/>
</dbReference>
<comment type="catalytic activity">
    <reaction evidence="1">
        <text>ATP + protein L-histidine = ADP + protein N-phospho-L-histidine.</text>
        <dbReference type="EC" id="2.7.13.3"/>
    </reaction>
</comment>
<comment type="subcellular location">
    <subcellularLocation>
        <location evidence="2">Membrane</location>
    </subcellularLocation>
</comment>
<evidence type="ECO:0000256" key="9">
    <source>
        <dbReference type="ARBA" id="ARBA00023012"/>
    </source>
</evidence>
<dbReference type="SUPFAM" id="SSF158472">
    <property type="entry name" value="HAMP domain-like"/>
    <property type="match status" value="1"/>
</dbReference>
<dbReference type="Pfam" id="PF00672">
    <property type="entry name" value="HAMP"/>
    <property type="match status" value="1"/>
</dbReference>
<dbReference type="CDD" id="cd06225">
    <property type="entry name" value="HAMP"/>
    <property type="match status" value="1"/>
</dbReference>
<dbReference type="GO" id="GO:0000155">
    <property type="term" value="F:phosphorelay sensor kinase activity"/>
    <property type="evidence" value="ECO:0007669"/>
    <property type="project" value="InterPro"/>
</dbReference>
<accession>A0A1Q2HPV8</accession>
<dbReference type="GO" id="GO:0009927">
    <property type="term" value="F:histidine phosphotransfer kinase activity"/>
    <property type="evidence" value="ECO:0007669"/>
    <property type="project" value="TreeGrafter"/>
</dbReference>
<dbReference type="SMART" id="SM00388">
    <property type="entry name" value="HisKA"/>
    <property type="match status" value="1"/>
</dbReference>
<keyword evidence="9" id="KW-0902">Two-component regulatory system</keyword>
<keyword evidence="19" id="KW-1185">Reference proteome</keyword>
<dbReference type="PROSITE" id="PS50112">
    <property type="entry name" value="PAS"/>
    <property type="match status" value="3"/>
</dbReference>
<evidence type="ECO:0000259" key="16">
    <source>
        <dbReference type="PROSITE" id="PS50113"/>
    </source>
</evidence>
<dbReference type="KEGG" id="pbu:L21SP3_01077"/>
<feature type="domain" description="PAS" evidence="15">
    <location>
        <begin position="926"/>
        <end position="968"/>
    </location>
</feature>
<keyword evidence="7" id="KW-0418">Kinase</keyword>
<feature type="domain" description="Histidine kinase" evidence="13">
    <location>
        <begin position="1070"/>
        <end position="1291"/>
    </location>
</feature>
<dbReference type="Proteomes" id="UP000188273">
    <property type="component" value="Chromosome"/>
</dbReference>
<keyword evidence="5 18" id="KW-0808">Transferase</keyword>
<dbReference type="Pfam" id="PF00072">
    <property type="entry name" value="Response_reg"/>
    <property type="match status" value="1"/>
</dbReference>
<evidence type="ECO:0000259" key="13">
    <source>
        <dbReference type="PROSITE" id="PS50109"/>
    </source>
</evidence>
<dbReference type="CDD" id="cd00130">
    <property type="entry name" value="PAS"/>
    <property type="match status" value="2"/>
</dbReference>
<feature type="domain" description="PAC" evidence="16">
    <location>
        <begin position="999"/>
        <end position="1052"/>
    </location>
</feature>
<dbReference type="InterPro" id="IPR005467">
    <property type="entry name" value="His_kinase_dom"/>
</dbReference>
<dbReference type="InterPro" id="IPR003594">
    <property type="entry name" value="HATPase_dom"/>
</dbReference>
<evidence type="ECO:0000313" key="18">
    <source>
        <dbReference type="EMBL" id="AQQ09275.1"/>
    </source>
</evidence>
<dbReference type="Gene3D" id="1.10.287.130">
    <property type="match status" value="1"/>
</dbReference>
<dbReference type="EMBL" id="CP019633">
    <property type="protein sequence ID" value="AQQ09275.1"/>
    <property type="molecule type" value="Genomic_DNA"/>
</dbReference>
<dbReference type="InterPro" id="IPR036890">
    <property type="entry name" value="HATPase_C_sf"/>
</dbReference>
<dbReference type="STRING" id="1940790.L21SP3_01077"/>
<dbReference type="PROSITE" id="PS50109">
    <property type="entry name" value="HIS_KIN"/>
    <property type="match status" value="1"/>
</dbReference>
<keyword evidence="10" id="KW-0472">Membrane</keyword>
<evidence type="ECO:0000256" key="2">
    <source>
        <dbReference type="ARBA" id="ARBA00004370"/>
    </source>
</evidence>
<dbReference type="GO" id="GO:0005524">
    <property type="term" value="F:ATP binding"/>
    <property type="evidence" value="ECO:0007669"/>
    <property type="project" value="UniProtKB-KW"/>
</dbReference>
<evidence type="ECO:0000256" key="5">
    <source>
        <dbReference type="ARBA" id="ARBA00022679"/>
    </source>
</evidence>
<dbReference type="InterPro" id="IPR001610">
    <property type="entry name" value="PAC"/>
</dbReference>
<dbReference type="InterPro" id="IPR004358">
    <property type="entry name" value="Sig_transdc_His_kin-like_C"/>
</dbReference>
<dbReference type="Pfam" id="PF13426">
    <property type="entry name" value="PAS_9"/>
    <property type="match status" value="4"/>
</dbReference>
<evidence type="ECO:0000256" key="7">
    <source>
        <dbReference type="ARBA" id="ARBA00022777"/>
    </source>
</evidence>
<feature type="domain" description="HAMP" evidence="17">
    <location>
        <begin position="266"/>
        <end position="305"/>
    </location>
</feature>
<dbReference type="Gene3D" id="3.30.565.10">
    <property type="entry name" value="Histidine kinase-like ATPase, C-terminal domain"/>
    <property type="match status" value="1"/>
</dbReference>
<dbReference type="InterPro" id="IPR000014">
    <property type="entry name" value="PAS"/>
</dbReference>
<organism evidence="18 19">
    <name type="scientific">Sedimentisphaera cyanobacteriorum</name>
    <dbReference type="NCBI Taxonomy" id="1940790"/>
    <lineage>
        <taxon>Bacteria</taxon>
        <taxon>Pseudomonadati</taxon>
        <taxon>Planctomycetota</taxon>
        <taxon>Phycisphaerae</taxon>
        <taxon>Sedimentisphaerales</taxon>
        <taxon>Sedimentisphaeraceae</taxon>
        <taxon>Sedimentisphaera</taxon>
    </lineage>
</organism>
<evidence type="ECO:0000256" key="10">
    <source>
        <dbReference type="ARBA" id="ARBA00023136"/>
    </source>
</evidence>
<evidence type="ECO:0000313" key="19">
    <source>
        <dbReference type="Proteomes" id="UP000188273"/>
    </source>
</evidence>
<feature type="domain" description="Response regulatory" evidence="14">
    <location>
        <begin position="1315"/>
        <end position="1429"/>
    </location>
</feature>
<dbReference type="InterPro" id="IPR036097">
    <property type="entry name" value="HisK_dim/P_sf"/>
</dbReference>
<dbReference type="Gene3D" id="6.10.340.10">
    <property type="match status" value="1"/>
</dbReference>
<dbReference type="GO" id="GO:0005886">
    <property type="term" value="C:plasma membrane"/>
    <property type="evidence" value="ECO:0007669"/>
    <property type="project" value="TreeGrafter"/>
</dbReference>
<dbReference type="PROSITE" id="PS50885">
    <property type="entry name" value="HAMP"/>
    <property type="match status" value="1"/>
</dbReference>
<evidence type="ECO:0000259" key="14">
    <source>
        <dbReference type="PROSITE" id="PS50110"/>
    </source>
</evidence>
<dbReference type="FunFam" id="1.10.287.130:FF:000038">
    <property type="entry name" value="Sensory transduction histidine kinase"/>
    <property type="match status" value="1"/>
</dbReference>
<evidence type="ECO:0000256" key="11">
    <source>
        <dbReference type="ARBA" id="ARBA00023306"/>
    </source>
</evidence>
<dbReference type="InterPro" id="IPR035965">
    <property type="entry name" value="PAS-like_dom_sf"/>
</dbReference>
<evidence type="ECO:0000259" key="15">
    <source>
        <dbReference type="PROSITE" id="PS50112"/>
    </source>
</evidence>
<dbReference type="InterPro" id="IPR003661">
    <property type="entry name" value="HisK_dim/P_dom"/>
</dbReference>